<dbReference type="OrthoDB" id="9836134at2"/>
<name>A0A2S9YTK8_9BACT</name>
<proteinExistence type="predicted"/>
<evidence type="ECO:0008006" key="3">
    <source>
        <dbReference type="Google" id="ProtNLM"/>
    </source>
</evidence>
<accession>A0A2S9YTK8</accession>
<organism evidence="1 2">
    <name type="scientific">Enhygromyxa salina</name>
    <dbReference type="NCBI Taxonomy" id="215803"/>
    <lineage>
        <taxon>Bacteria</taxon>
        <taxon>Pseudomonadati</taxon>
        <taxon>Myxococcota</taxon>
        <taxon>Polyangia</taxon>
        <taxon>Nannocystales</taxon>
        <taxon>Nannocystaceae</taxon>
        <taxon>Enhygromyxa</taxon>
    </lineage>
</organism>
<dbReference type="RefSeq" id="WP_146157477.1">
    <property type="nucleotide sequence ID" value="NZ_PVNL01000041.1"/>
</dbReference>
<dbReference type="AlphaFoldDB" id="A0A2S9YTK8"/>
<protein>
    <recommendedName>
        <fullName evidence="3">Lipoprotein</fullName>
    </recommendedName>
</protein>
<comment type="caution">
    <text evidence="1">The sequence shown here is derived from an EMBL/GenBank/DDBJ whole genome shotgun (WGS) entry which is preliminary data.</text>
</comment>
<sequence>MLGARQLACSLVALLIGCGGAGVESSREGCGDPGSHSELLGEHSCACEAGYVWCDEAGDSFECCLDQSGTTDGGSAPEPDAACDEALAESLLCVPDPSGDPGASVMWACNGTRWVEIDGYSSFACMADSFEFAYGCTTGPAFLCGYGPGSPCETEGYAGICVDEEIIDTCVWGRRTVDRCARLCGELQAFGAGFTGGACEEPVEGEPAVCVCS</sequence>
<gene>
    <name evidence="1" type="ORF">ENSA7_17080</name>
</gene>
<reference evidence="1 2" key="1">
    <citation type="submission" date="2018-03" db="EMBL/GenBank/DDBJ databases">
        <title>Draft Genome Sequences of the Obligatory Marine Myxobacteria Enhygromyxa salina SWB007.</title>
        <authorList>
            <person name="Poehlein A."/>
            <person name="Moghaddam J.A."/>
            <person name="Harms H."/>
            <person name="Alanjari M."/>
            <person name="Koenig G.M."/>
            <person name="Daniel R."/>
            <person name="Schaeberle T.F."/>
        </authorList>
    </citation>
    <scope>NUCLEOTIDE SEQUENCE [LARGE SCALE GENOMIC DNA]</scope>
    <source>
        <strain evidence="1 2">SWB007</strain>
    </source>
</reference>
<evidence type="ECO:0000313" key="2">
    <source>
        <dbReference type="Proteomes" id="UP000238823"/>
    </source>
</evidence>
<dbReference type="Proteomes" id="UP000238823">
    <property type="component" value="Unassembled WGS sequence"/>
</dbReference>
<dbReference type="EMBL" id="PVNL01000041">
    <property type="protein sequence ID" value="PRQ08423.1"/>
    <property type="molecule type" value="Genomic_DNA"/>
</dbReference>
<dbReference type="PROSITE" id="PS51257">
    <property type="entry name" value="PROKAR_LIPOPROTEIN"/>
    <property type="match status" value="1"/>
</dbReference>
<evidence type="ECO:0000313" key="1">
    <source>
        <dbReference type="EMBL" id="PRQ08423.1"/>
    </source>
</evidence>